<gene>
    <name evidence="4" type="ORF">SAMN05421790_10675</name>
</gene>
<keyword evidence="5" id="KW-1185">Reference proteome</keyword>
<protein>
    <submittedName>
        <fullName evidence="4">L-iditol 2-dehydrogenase</fullName>
    </submittedName>
</protein>
<sequence length="352" mass="38032">MNDGVKNMKMRQAVMTEPGNILFRKVDVPQVGDRQIKINIKNIGVCGSDIHVNHGKHPYTSYPVVQGHEISAEVTEVGKDVEGIQPGDKVTIQPQVVCGKCFPCLNGMYHVCEELKVMGFQTTGMASDYFVVDADKATILPESLDHEEGAMVEPLAVAVHAVRRVPSVEGLNVLVIGGGPIGNLVGQAAKAFGAANVVVSELSETRLKVAEQCGLGTINSKDEDLSEGILRHFGDRKADIIFECVGSNFTVAQSIEVARKGSTVVIVGVVSDLTEVNMGFVQDHELTVLGSAMYQSDDFDGAVHLLNAGKINLKSLITDRVPFENYAEAYSIIDHEKDRVMKVIIAMDPETI</sequence>
<organism evidence="4 5">
    <name type="scientific">Kroppenstedtia eburnea</name>
    <dbReference type="NCBI Taxonomy" id="714067"/>
    <lineage>
        <taxon>Bacteria</taxon>
        <taxon>Bacillati</taxon>
        <taxon>Bacillota</taxon>
        <taxon>Bacilli</taxon>
        <taxon>Bacillales</taxon>
        <taxon>Thermoactinomycetaceae</taxon>
        <taxon>Kroppenstedtia</taxon>
    </lineage>
</organism>
<dbReference type="Pfam" id="PF08240">
    <property type="entry name" value="ADH_N"/>
    <property type="match status" value="1"/>
</dbReference>
<dbReference type="Gene3D" id="3.90.180.10">
    <property type="entry name" value="Medium-chain alcohol dehydrogenases, catalytic domain"/>
    <property type="match status" value="1"/>
</dbReference>
<dbReference type="AlphaFoldDB" id="A0A1N7MG58"/>
<dbReference type="SUPFAM" id="SSF51735">
    <property type="entry name" value="NAD(P)-binding Rossmann-fold domains"/>
    <property type="match status" value="1"/>
</dbReference>
<evidence type="ECO:0000313" key="4">
    <source>
        <dbReference type="EMBL" id="SIS85105.1"/>
    </source>
</evidence>
<dbReference type="InterPro" id="IPR011032">
    <property type="entry name" value="GroES-like_sf"/>
</dbReference>
<evidence type="ECO:0000259" key="2">
    <source>
        <dbReference type="Pfam" id="PF00107"/>
    </source>
</evidence>
<dbReference type="Proteomes" id="UP000186795">
    <property type="component" value="Unassembled WGS sequence"/>
</dbReference>
<name>A0A1N7MG58_9BACL</name>
<dbReference type="InterPro" id="IPR013154">
    <property type="entry name" value="ADH-like_N"/>
</dbReference>
<reference evidence="5" key="1">
    <citation type="submission" date="2017-01" db="EMBL/GenBank/DDBJ databases">
        <authorList>
            <person name="Varghese N."/>
            <person name="Submissions S."/>
        </authorList>
    </citation>
    <scope>NUCLEOTIDE SEQUENCE [LARGE SCALE GENOMIC DNA]</scope>
    <source>
        <strain evidence="5">DSM 45196</strain>
    </source>
</reference>
<evidence type="ECO:0000256" key="1">
    <source>
        <dbReference type="ARBA" id="ARBA00023002"/>
    </source>
</evidence>
<keyword evidence="1" id="KW-0560">Oxidoreductase</keyword>
<dbReference type="Gene3D" id="3.40.50.720">
    <property type="entry name" value="NAD(P)-binding Rossmann-like Domain"/>
    <property type="match status" value="1"/>
</dbReference>
<dbReference type="EMBL" id="FTOD01000006">
    <property type="protein sequence ID" value="SIS85105.1"/>
    <property type="molecule type" value="Genomic_DNA"/>
</dbReference>
<dbReference type="InterPro" id="IPR050129">
    <property type="entry name" value="Zn_alcohol_dh"/>
</dbReference>
<dbReference type="Pfam" id="PF00107">
    <property type="entry name" value="ADH_zinc_N"/>
    <property type="match status" value="1"/>
</dbReference>
<feature type="domain" description="Alcohol dehydrogenase-like C-terminal" evidence="2">
    <location>
        <begin position="180"/>
        <end position="306"/>
    </location>
</feature>
<evidence type="ECO:0000313" key="5">
    <source>
        <dbReference type="Proteomes" id="UP000186795"/>
    </source>
</evidence>
<dbReference type="InterPro" id="IPR013149">
    <property type="entry name" value="ADH-like_C"/>
</dbReference>
<feature type="domain" description="Alcohol dehydrogenase-like N-terminal" evidence="3">
    <location>
        <begin position="33"/>
        <end position="141"/>
    </location>
</feature>
<evidence type="ECO:0000259" key="3">
    <source>
        <dbReference type="Pfam" id="PF08240"/>
    </source>
</evidence>
<dbReference type="InterPro" id="IPR036291">
    <property type="entry name" value="NAD(P)-bd_dom_sf"/>
</dbReference>
<dbReference type="PANTHER" id="PTHR43401">
    <property type="entry name" value="L-THREONINE 3-DEHYDROGENASE"/>
    <property type="match status" value="1"/>
</dbReference>
<dbReference type="GO" id="GO:0016491">
    <property type="term" value="F:oxidoreductase activity"/>
    <property type="evidence" value="ECO:0007669"/>
    <property type="project" value="UniProtKB-KW"/>
</dbReference>
<accession>A0A1N7MG58</accession>
<dbReference type="SUPFAM" id="SSF50129">
    <property type="entry name" value="GroES-like"/>
    <property type="match status" value="1"/>
</dbReference>
<dbReference type="PANTHER" id="PTHR43401:SF2">
    <property type="entry name" value="L-THREONINE 3-DEHYDROGENASE"/>
    <property type="match status" value="1"/>
</dbReference>
<proteinExistence type="predicted"/>